<dbReference type="Proteomes" id="UP000887576">
    <property type="component" value="Unplaced"/>
</dbReference>
<dbReference type="WBParaSite" id="JU765_v2.g16332.t1">
    <property type="protein sequence ID" value="JU765_v2.g16332.t1"/>
    <property type="gene ID" value="JU765_v2.g16332"/>
</dbReference>
<name>A0AC34QH70_9BILA</name>
<accession>A0AC34QH70</accession>
<evidence type="ECO:0000313" key="2">
    <source>
        <dbReference type="WBParaSite" id="JU765_v2.g16332.t1"/>
    </source>
</evidence>
<sequence>MRHKDHFGGFEKTIKSLDVQQKLIVLDQLVENEFDVIKTCEVLGLKLAADPLTIQETDLAIFLRRISQLTPDAQKREITNFFNMDMSISLAENMMQTMDNLPDKSRWQKIKFQELLDEVDPEQHPVLKEMFWTPDCDVIQLRQMLNLPPLAPDDVDEESIGKDACKEFKSIIDEQLPVEQHEQAMLLLQENKYNVELTCNYIGLKRKRSSKLLKSPKVLSVAPKFVERKVVYQTPAWPDADQCKKASYDSQILDHPTIIDLHYYTLQEADEAVKDFIDYHQKMKSSKVYIITGRGSNSQTKNTIKKQTKKFLNSQKISYIVDTHNSGQLVVSLI</sequence>
<organism evidence="1 2">
    <name type="scientific">Panagrolaimus sp. JU765</name>
    <dbReference type="NCBI Taxonomy" id="591449"/>
    <lineage>
        <taxon>Eukaryota</taxon>
        <taxon>Metazoa</taxon>
        <taxon>Ecdysozoa</taxon>
        <taxon>Nematoda</taxon>
        <taxon>Chromadorea</taxon>
        <taxon>Rhabditida</taxon>
        <taxon>Tylenchina</taxon>
        <taxon>Panagrolaimomorpha</taxon>
        <taxon>Panagrolaimoidea</taxon>
        <taxon>Panagrolaimidae</taxon>
        <taxon>Panagrolaimus</taxon>
    </lineage>
</organism>
<reference evidence="2" key="1">
    <citation type="submission" date="2022-11" db="UniProtKB">
        <authorList>
            <consortium name="WormBaseParasite"/>
        </authorList>
    </citation>
    <scope>IDENTIFICATION</scope>
</reference>
<protein>
    <submittedName>
        <fullName evidence="2">Smr domain-containing protein</fullName>
    </submittedName>
</protein>
<evidence type="ECO:0000313" key="1">
    <source>
        <dbReference type="Proteomes" id="UP000887576"/>
    </source>
</evidence>
<proteinExistence type="predicted"/>